<gene>
    <name evidence="2" type="ORF">PLOB_00000887</name>
</gene>
<accession>A0ABN8N3I6</accession>
<evidence type="ECO:0000313" key="2">
    <source>
        <dbReference type="EMBL" id="CAH3042346.1"/>
    </source>
</evidence>
<keyword evidence="3" id="KW-1185">Reference proteome</keyword>
<dbReference type="Proteomes" id="UP001159405">
    <property type="component" value="Unassembled WGS sequence"/>
</dbReference>
<dbReference type="EMBL" id="CALNXK010000010">
    <property type="protein sequence ID" value="CAH3042346.1"/>
    <property type="molecule type" value="Genomic_DNA"/>
</dbReference>
<reference evidence="2 3" key="1">
    <citation type="submission" date="2022-05" db="EMBL/GenBank/DDBJ databases">
        <authorList>
            <consortium name="Genoscope - CEA"/>
            <person name="William W."/>
        </authorList>
    </citation>
    <scope>NUCLEOTIDE SEQUENCE [LARGE SCALE GENOMIC DNA]</scope>
</reference>
<sequence>MFALGKDGLCLSGADTENKYHISGTAKKADCKDGIGKGDSMFVYSWDPLPDLQPLGCYKDNRGDRALPNEYANFRSQMNWKQLETVQQCAQVAFNKGYEYFAVQFYGVCYTGNDTSQTKYDKHGKSHKCVEIDKTLGFRVGKGNTNFVYRINYAK</sequence>
<feature type="domain" description="WSC" evidence="1">
    <location>
        <begin position="55"/>
        <end position="129"/>
    </location>
</feature>
<evidence type="ECO:0000313" key="3">
    <source>
        <dbReference type="Proteomes" id="UP001159405"/>
    </source>
</evidence>
<name>A0ABN8N3I6_9CNID</name>
<proteinExistence type="predicted"/>
<dbReference type="Pfam" id="PF01822">
    <property type="entry name" value="WSC"/>
    <property type="match status" value="1"/>
</dbReference>
<protein>
    <recommendedName>
        <fullName evidence="1">WSC domain-containing protein</fullName>
    </recommendedName>
</protein>
<evidence type="ECO:0000259" key="1">
    <source>
        <dbReference type="Pfam" id="PF01822"/>
    </source>
</evidence>
<organism evidence="2 3">
    <name type="scientific">Porites lobata</name>
    <dbReference type="NCBI Taxonomy" id="104759"/>
    <lineage>
        <taxon>Eukaryota</taxon>
        <taxon>Metazoa</taxon>
        <taxon>Cnidaria</taxon>
        <taxon>Anthozoa</taxon>
        <taxon>Hexacorallia</taxon>
        <taxon>Scleractinia</taxon>
        <taxon>Fungiina</taxon>
        <taxon>Poritidae</taxon>
        <taxon>Porites</taxon>
    </lineage>
</organism>
<dbReference type="InterPro" id="IPR002889">
    <property type="entry name" value="WSC_carb-bd"/>
</dbReference>
<comment type="caution">
    <text evidence="2">The sequence shown here is derived from an EMBL/GenBank/DDBJ whole genome shotgun (WGS) entry which is preliminary data.</text>
</comment>